<dbReference type="SUPFAM" id="SSF48452">
    <property type="entry name" value="TPR-like"/>
    <property type="match status" value="3"/>
</dbReference>
<sequence>MLSSIQKNCFCFLAAAAFLESTPFQEAGSNAPPIYVVGTTHSTKDSPLLSLQTGLSPLLNQIEESDLLGNFDEAQHLIDQLLEKQSAVPPPVKEYLFKKKLWLYFKQGNDFQVAALTKKEPPDDPFSLLMLSAALRNLDRYEEADAVLGKLLSKEEGQGDQVLLEKGNLLLKTKRYIEADSYFEEVLKSSTSSDAIENASIKRVIAAFLAQDQEKASAALDALQSRKLTDPLYRSLLFYLNAQEHMLRGNTSLALKSLKESVRQKIADDMLKPLLAEYGHYSIALALEKTGKESEELFSQADQAFLTLIALGSQEEGLIGRGKNLLAKKMSGAGKDEIEGQEQEIILSLLKLPSEKAGGLALLLQAESEGDFKKKNERFLILLAGAEKDKKSSLALLHGFHLIRWAITLNQEGFLEESKLRFRESAQALTLFMETYPESPLFAKAALSFVKAALGTKEHLPQARKILASLRDKDQPEQALAKAYEARIALENGDDNPAALANTALESYEAALKKNPDNPSLKEARFILASSLYQMEELKKAKALLLNGNQEKDLTPLLPEELNLLASIAENERSYDERAAYLAYIAERHKSHPLAKEAAFRRYTLKEYLSGGRLEIKHLEQFTSDWKDSPRIPLAYYLIGLDYKQDRKSPEGKWIRKKSLTKAIEAFTKASSSFHTLRQGKLIPQDQEESLTLLSFNAELETGLCNFLIAKESKAAKKEVYLEYAREIFARLVSELQPETNQLPSVFKGWFLYMDAKLLLAEAEMELGSPERGRGHLSDAMEYLRRAGIKQGYYFTKAHYLTAGLCIQDSQYEEAMNHLLLAEQDTTGFTTDEKLDGAIKMGICLKSLGRLDEAMNVFSSVVNADAVSSLRVQAMLERAYIYKEQNRLDLYRKQLEALERMGGKWQAKAQQLLEEQYGEHRHH</sequence>
<dbReference type="InterPro" id="IPR011990">
    <property type="entry name" value="TPR-like_helical_dom_sf"/>
</dbReference>
<reference evidence="3" key="1">
    <citation type="submission" date="2015-06" db="EMBL/GenBank/DDBJ databases">
        <authorList>
            <person name="Bertelli C."/>
        </authorList>
    </citation>
    <scope>NUCLEOTIDE SEQUENCE [LARGE SCALE GENOMIC DNA]</scope>
    <source>
        <strain evidence="3">CRIB-30</strain>
    </source>
</reference>
<gene>
    <name evidence="2" type="ORF">ELAC_0284</name>
</gene>
<keyword evidence="1" id="KW-0175">Coiled coil</keyword>
<feature type="coiled-coil region" evidence="1">
    <location>
        <begin position="881"/>
        <end position="915"/>
    </location>
</feature>
<evidence type="ECO:0000313" key="3">
    <source>
        <dbReference type="Proteomes" id="UP000220251"/>
    </source>
</evidence>
<protein>
    <submittedName>
        <fullName evidence="2">Uncharacterized protein</fullName>
    </submittedName>
</protein>
<accession>A0A0H5E369</accession>
<organism evidence="2 3">
    <name type="scientific">Estrella lausannensis</name>
    <dbReference type="NCBI Taxonomy" id="483423"/>
    <lineage>
        <taxon>Bacteria</taxon>
        <taxon>Pseudomonadati</taxon>
        <taxon>Chlamydiota</taxon>
        <taxon>Chlamydiia</taxon>
        <taxon>Parachlamydiales</taxon>
        <taxon>Candidatus Criblamydiaceae</taxon>
        <taxon>Estrella</taxon>
    </lineage>
</organism>
<dbReference type="Proteomes" id="UP000220251">
    <property type="component" value="Unassembled WGS sequence"/>
</dbReference>
<evidence type="ECO:0000313" key="2">
    <source>
        <dbReference type="EMBL" id="CRX37645.1"/>
    </source>
</evidence>
<evidence type="ECO:0000256" key="1">
    <source>
        <dbReference type="SAM" id="Coils"/>
    </source>
</evidence>
<keyword evidence="3" id="KW-1185">Reference proteome</keyword>
<dbReference type="EMBL" id="CWGJ01000005">
    <property type="protein sequence ID" value="CRX37645.1"/>
    <property type="molecule type" value="Genomic_DNA"/>
</dbReference>
<name>A0A0H5E369_9BACT</name>
<dbReference type="RefSeq" id="WP_098037505.1">
    <property type="nucleotide sequence ID" value="NZ_CWGJ01000005.1"/>
</dbReference>
<proteinExistence type="predicted"/>
<dbReference type="AlphaFoldDB" id="A0A0H5E369"/>
<dbReference type="OrthoDB" id="20627at2"/>
<dbReference type="Gene3D" id="1.25.40.10">
    <property type="entry name" value="Tetratricopeptide repeat domain"/>
    <property type="match status" value="3"/>
</dbReference>